<dbReference type="PANTHER" id="PTHR42928">
    <property type="entry name" value="TRICARBOXYLATE-BINDING PROTEIN"/>
    <property type="match status" value="1"/>
</dbReference>
<dbReference type="Proteomes" id="UP000323105">
    <property type="component" value="Unassembled WGS sequence"/>
</dbReference>
<dbReference type="CDD" id="cd07012">
    <property type="entry name" value="PBP2_Bug_TTT"/>
    <property type="match status" value="1"/>
</dbReference>
<comment type="caution">
    <text evidence="3">The sequence shown here is derived from an EMBL/GenBank/DDBJ whole genome shotgun (WGS) entry which is preliminary data.</text>
</comment>
<dbReference type="PANTHER" id="PTHR42928:SF5">
    <property type="entry name" value="BLR1237 PROTEIN"/>
    <property type="match status" value="1"/>
</dbReference>
<keyword evidence="2" id="KW-0732">Signal</keyword>
<dbReference type="Pfam" id="PF03401">
    <property type="entry name" value="TctC"/>
    <property type="match status" value="1"/>
</dbReference>
<evidence type="ECO:0000256" key="1">
    <source>
        <dbReference type="ARBA" id="ARBA00006987"/>
    </source>
</evidence>
<dbReference type="AlphaFoldDB" id="A0A5A7MI15"/>
<dbReference type="InterPro" id="IPR005064">
    <property type="entry name" value="BUG"/>
</dbReference>
<dbReference type="Gene3D" id="3.40.190.150">
    <property type="entry name" value="Bordetella uptake gene, domain 1"/>
    <property type="match status" value="1"/>
</dbReference>
<dbReference type="InterPro" id="IPR042100">
    <property type="entry name" value="Bug_dom1"/>
</dbReference>
<gene>
    <name evidence="3" type="ORF">CTTA_4482</name>
</gene>
<proteinExistence type="inferred from homology"/>
<dbReference type="SUPFAM" id="SSF53850">
    <property type="entry name" value="Periplasmic binding protein-like II"/>
    <property type="match status" value="1"/>
</dbReference>
<feature type="chain" id="PRO_5022987655" evidence="2">
    <location>
        <begin position="30"/>
        <end position="327"/>
    </location>
</feature>
<dbReference type="EMBL" id="BKBW01000013">
    <property type="protein sequence ID" value="GEQ77477.1"/>
    <property type="molecule type" value="Genomic_DNA"/>
</dbReference>
<dbReference type="Gene3D" id="3.40.190.10">
    <property type="entry name" value="Periplasmic binding protein-like II"/>
    <property type="match status" value="1"/>
</dbReference>
<evidence type="ECO:0000313" key="3">
    <source>
        <dbReference type="EMBL" id="GEQ77477.1"/>
    </source>
</evidence>
<comment type="similarity">
    <text evidence="1">Belongs to the UPF0065 (bug) family.</text>
</comment>
<name>A0A5A7MI15_COMTE</name>
<evidence type="ECO:0000313" key="4">
    <source>
        <dbReference type="Proteomes" id="UP000323105"/>
    </source>
</evidence>
<organism evidence="3 4">
    <name type="scientific">Comamonas testosteroni</name>
    <name type="common">Pseudomonas testosteroni</name>
    <dbReference type="NCBI Taxonomy" id="285"/>
    <lineage>
        <taxon>Bacteria</taxon>
        <taxon>Pseudomonadati</taxon>
        <taxon>Pseudomonadota</taxon>
        <taxon>Betaproteobacteria</taxon>
        <taxon>Burkholderiales</taxon>
        <taxon>Comamonadaceae</taxon>
        <taxon>Comamonas</taxon>
    </lineage>
</organism>
<dbReference type="RefSeq" id="WP_149356881.1">
    <property type="nucleotide sequence ID" value="NZ_BKBW01000013.1"/>
</dbReference>
<dbReference type="PIRSF" id="PIRSF017082">
    <property type="entry name" value="YflP"/>
    <property type="match status" value="1"/>
</dbReference>
<sequence>MKFNFFPAILKKSLILLAAVPMVASFAKGAGGPFPDRPITIVVPYDAGGSTDLVARLVGQEMSKELGQPVIVENKPGATGRIGAEYVLRQPADGYTLIMMTVTTAMNAAFGSPSPMDMAKRFTGASSLTVTPLLLVVNPALPAQSVADLVALGKKGKEMNFGSSGNLGMLHLTGERFKAMTGLATLHHVPYKSSAPSLNDLIGGQIGIMFESMPSAYRMVQGGKLRALAVTSKERVAGAPKIPTLAEQGIPLEVESWTGLMAPAGTPDAVLARIESAANTALAQPVIKERLTQMDLYLKPMKRGEISGYLAKEVQGWERTAKEAGNR</sequence>
<reference evidence="3 4" key="1">
    <citation type="journal article" date="2019" name="Microbiol. Resour. Announc.">
        <title>Draft Genome Sequence of Comamonas testosteroni TA441, a Bacterium That Has a Cryptic Phenol Degradation Gene Cluster.</title>
        <authorList>
            <person name="Arai H."/>
            <person name="Ishii M."/>
        </authorList>
    </citation>
    <scope>NUCLEOTIDE SEQUENCE [LARGE SCALE GENOMIC DNA]</scope>
    <source>
        <strain evidence="3 4">TA441</strain>
    </source>
</reference>
<accession>A0A5A7MI15</accession>
<protein>
    <submittedName>
        <fullName evidence="3">MFS transporter</fullName>
    </submittedName>
</protein>
<evidence type="ECO:0000256" key="2">
    <source>
        <dbReference type="SAM" id="SignalP"/>
    </source>
</evidence>
<feature type="signal peptide" evidence="2">
    <location>
        <begin position="1"/>
        <end position="29"/>
    </location>
</feature>